<dbReference type="PANTHER" id="PTHR23048:SF0">
    <property type="entry name" value="CALMODULIN LIKE 3"/>
    <property type="match status" value="1"/>
</dbReference>
<dbReference type="Gene3D" id="1.10.238.10">
    <property type="entry name" value="EF-hand"/>
    <property type="match status" value="1"/>
</dbReference>
<evidence type="ECO:0000259" key="3">
    <source>
        <dbReference type="PROSITE" id="PS50222"/>
    </source>
</evidence>
<gene>
    <name evidence="4" type="ORF">HERI1096_LOCUS34333</name>
</gene>
<dbReference type="GO" id="GO:0016460">
    <property type="term" value="C:myosin II complex"/>
    <property type="evidence" value="ECO:0007669"/>
    <property type="project" value="TreeGrafter"/>
</dbReference>
<dbReference type="AlphaFoldDB" id="A0A7S3BQM1"/>
<dbReference type="GO" id="GO:0005509">
    <property type="term" value="F:calcium ion binding"/>
    <property type="evidence" value="ECO:0007669"/>
    <property type="project" value="InterPro"/>
</dbReference>
<feature type="domain" description="EF-hand" evidence="3">
    <location>
        <begin position="124"/>
        <end position="156"/>
    </location>
</feature>
<dbReference type="PROSITE" id="PS50222">
    <property type="entry name" value="EF_HAND_2"/>
    <property type="match status" value="3"/>
</dbReference>
<dbReference type="Pfam" id="PF13499">
    <property type="entry name" value="EF-hand_7"/>
    <property type="match status" value="1"/>
</dbReference>
<dbReference type="EMBL" id="HBHX01062118">
    <property type="protein sequence ID" value="CAE0142456.1"/>
    <property type="molecule type" value="Transcribed_RNA"/>
</dbReference>
<sequence length="156" mass="17461">MGELRKHAHLSEEELSEFREIFNLVDLDKGGTISKEELRQLMTTLGLKPTQEELNAMVDEIDQDGNGEIDFDEFVTVMSRKVSTSYTPSQVKAAFKVFERDCPSGFVSMAALEQALTTYGSETLSVSDAQELLSQIEPDENGMVNYIEFVNMMTSS</sequence>
<proteinExistence type="predicted"/>
<dbReference type="PROSITE" id="PS00018">
    <property type="entry name" value="EF_HAND_1"/>
    <property type="match status" value="2"/>
</dbReference>
<dbReference type="SUPFAM" id="SSF47473">
    <property type="entry name" value="EF-hand"/>
    <property type="match status" value="1"/>
</dbReference>
<dbReference type="CDD" id="cd00051">
    <property type="entry name" value="EFh"/>
    <property type="match status" value="1"/>
</dbReference>
<dbReference type="InterPro" id="IPR011992">
    <property type="entry name" value="EF-hand-dom_pair"/>
</dbReference>
<dbReference type="SMART" id="SM00054">
    <property type="entry name" value="EFh"/>
    <property type="match status" value="4"/>
</dbReference>
<dbReference type="FunFam" id="1.10.238.10:FF:000527">
    <property type="entry name" value="Calmodulin-3"/>
    <property type="match status" value="1"/>
</dbReference>
<keyword evidence="1" id="KW-0677">Repeat</keyword>
<organism evidence="4">
    <name type="scientific">Haptolina ericina</name>
    <dbReference type="NCBI Taxonomy" id="156174"/>
    <lineage>
        <taxon>Eukaryota</taxon>
        <taxon>Haptista</taxon>
        <taxon>Haptophyta</taxon>
        <taxon>Prymnesiophyceae</taxon>
        <taxon>Prymnesiales</taxon>
        <taxon>Prymnesiaceae</taxon>
        <taxon>Haptolina</taxon>
    </lineage>
</organism>
<feature type="domain" description="EF-hand" evidence="3">
    <location>
        <begin position="49"/>
        <end position="84"/>
    </location>
</feature>
<feature type="domain" description="EF-hand" evidence="3">
    <location>
        <begin position="13"/>
        <end position="48"/>
    </location>
</feature>
<dbReference type="InterPro" id="IPR002048">
    <property type="entry name" value="EF_hand_dom"/>
</dbReference>
<reference evidence="4" key="1">
    <citation type="submission" date="2021-01" db="EMBL/GenBank/DDBJ databases">
        <authorList>
            <person name="Corre E."/>
            <person name="Pelletier E."/>
            <person name="Niang G."/>
            <person name="Scheremetjew M."/>
            <person name="Finn R."/>
            <person name="Kale V."/>
            <person name="Holt S."/>
            <person name="Cochrane G."/>
            <person name="Meng A."/>
            <person name="Brown T."/>
            <person name="Cohen L."/>
        </authorList>
    </citation>
    <scope>NUCLEOTIDE SEQUENCE</scope>
    <source>
        <strain evidence="4">CCMP281</strain>
    </source>
</reference>
<accession>A0A7S3BQM1</accession>
<dbReference type="InterPro" id="IPR018247">
    <property type="entry name" value="EF_Hand_1_Ca_BS"/>
</dbReference>
<evidence type="ECO:0000256" key="2">
    <source>
        <dbReference type="ARBA" id="ARBA00022837"/>
    </source>
</evidence>
<protein>
    <recommendedName>
        <fullName evidence="3">EF-hand domain-containing protein</fullName>
    </recommendedName>
</protein>
<dbReference type="PANTHER" id="PTHR23048">
    <property type="entry name" value="MYOSIN LIGHT CHAIN 1, 3"/>
    <property type="match status" value="1"/>
</dbReference>
<name>A0A7S3BQM1_9EUKA</name>
<keyword evidence="2" id="KW-0106">Calcium</keyword>
<dbReference type="InterPro" id="IPR050230">
    <property type="entry name" value="CALM/Myosin/TropC-like"/>
</dbReference>
<evidence type="ECO:0000313" key="4">
    <source>
        <dbReference type="EMBL" id="CAE0142456.1"/>
    </source>
</evidence>
<evidence type="ECO:0000256" key="1">
    <source>
        <dbReference type="ARBA" id="ARBA00022737"/>
    </source>
</evidence>